<sequence length="73" mass="7983">SILSGHGDVEGDRRSVREGDRDLLEGAETADVEVGRKESMSLIDADVPVHAEPSRRSTGMSERSGDKIVEFER</sequence>
<organism evidence="1 2">
    <name type="scientific">Coniosporium uncinatum</name>
    <dbReference type="NCBI Taxonomy" id="93489"/>
    <lineage>
        <taxon>Eukaryota</taxon>
        <taxon>Fungi</taxon>
        <taxon>Dikarya</taxon>
        <taxon>Ascomycota</taxon>
        <taxon>Pezizomycotina</taxon>
        <taxon>Dothideomycetes</taxon>
        <taxon>Dothideomycetes incertae sedis</taxon>
        <taxon>Coniosporium</taxon>
    </lineage>
</organism>
<dbReference type="Proteomes" id="UP001186974">
    <property type="component" value="Unassembled WGS sequence"/>
</dbReference>
<feature type="non-terminal residue" evidence="1">
    <location>
        <position position="1"/>
    </location>
</feature>
<evidence type="ECO:0000313" key="1">
    <source>
        <dbReference type="EMBL" id="KAK3052827.1"/>
    </source>
</evidence>
<reference evidence="1" key="1">
    <citation type="submission" date="2024-09" db="EMBL/GenBank/DDBJ databases">
        <title>Black Yeasts Isolated from many extreme environments.</title>
        <authorList>
            <person name="Coleine C."/>
            <person name="Stajich J.E."/>
            <person name="Selbmann L."/>
        </authorList>
    </citation>
    <scope>NUCLEOTIDE SEQUENCE</scope>
    <source>
        <strain evidence="1">CCFEE 5737</strain>
    </source>
</reference>
<proteinExistence type="predicted"/>
<protein>
    <submittedName>
        <fullName evidence="1">Uncharacterized protein</fullName>
    </submittedName>
</protein>
<keyword evidence="2" id="KW-1185">Reference proteome</keyword>
<comment type="caution">
    <text evidence="1">The sequence shown here is derived from an EMBL/GenBank/DDBJ whole genome shotgun (WGS) entry which is preliminary data.</text>
</comment>
<accession>A0ACC3CXM5</accession>
<evidence type="ECO:0000313" key="2">
    <source>
        <dbReference type="Proteomes" id="UP001186974"/>
    </source>
</evidence>
<gene>
    <name evidence="1" type="ORF">LTS18_012221</name>
</gene>
<dbReference type="EMBL" id="JAWDJW010009958">
    <property type="protein sequence ID" value="KAK3052827.1"/>
    <property type="molecule type" value="Genomic_DNA"/>
</dbReference>
<name>A0ACC3CXM5_9PEZI</name>